<dbReference type="Proteomes" id="UP001141806">
    <property type="component" value="Unassembled WGS sequence"/>
</dbReference>
<accession>A0A9Q0KHP1</accession>
<sequence>MVNAGMRVDLGIRESFVSAYAWASSSEVMSNKGSASFLADNLQSTIANLQSLRRAVDGSLWMSVMDRMFVSPSGKATSKSSDNSELERASVDLGKFLSFPSLDASRNKERSKPTNVDNRNGSFGNKRTRYGSKSQHWVAHEKGKNVMDGSNHPNGGVANANGVIPSVNGSNNPRGATKSGRCFSLVLSNFPDLGSLPEPMTEGGLTRVEDRLDQGTEQVAFPGNGVAHVDFSGSAIEIQTGMGLEWASIVSSSSGRIEFVFDDVSAIVENIPKEGGEFVQVDKQMSGQVTGKGKKHGEKPSTFAIRLSRLETV</sequence>
<feature type="region of interest" description="Disordered" evidence="1">
    <location>
        <begin position="104"/>
        <end position="134"/>
    </location>
</feature>
<evidence type="ECO:0000313" key="2">
    <source>
        <dbReference type="EMBL" id="KAJ4970697.1"/>
    </source>
</evidence>
<protein>
    <submittedName>
        <fullName evidence="2">Uncharacterized protein</fullName>
    </submittedName>
</protein>
<gene>
    <name evidence="2" type="ORF">NE237_003796</name>
</gene>
<name>A0A9Q0KHP1_9MAGN</name>
<comment type="caution">
    <text evidence="2">The sequence shown here is derived from an EMBL/GenBank/DDBJ whole genome shotgun (WGS) entry which is preliminary data.</text>
</comment>
<feature type="compositionally biased region" description="Polar residues" evidence="1">
    <location>
        <begin position="113"/>
        <end position="134"/>
    </location>
</feature>
<organism evidence="2 3">
    <name type="scientific">Protea cynaroides</name>
    <dbReference type="NCBI Taxonomy" id="273540"/>
    <lineage>
        <taxon>Eukaryota</taxon>
        <taxon>Viridiplantae</taxon>
        <taxon>Streptophyta</taxon>
        <taxon>Embryophyta</taxon>
        <taxon>Tracheophyta</taxon>
        <taxon>Spermatophyta</taxon>
        <taxon>Magnoliopsida</taxon>
        <taxon>Proteales</taxon>
        <taxon>Proteaceae</taxon>
        <taxon>Protea</taxon>
    </lineage>
</organism>
<dbReference type="EMBL" id="JAMYWD010000005">
    <property type="protein sequence ID" value="KAJ4970697.1"/>
    <property type="molecule type" value="Genomic_DNA"/>
</dbReference>
<evidence type="ECO:0000313" key="3">
    <source>
        <dbReference type="Proteomes" id="UP001141806"/>
    </source>
</evidence>
<keyword evidence="3" id="KW-1185">Reference proteome</keyword>
<evidence type="ECO:0000256" key="1">
    <source>
        <dbReference type="SAM" id="MobiDB-lite"/>
    </source>
</evidence>
<dbReference type="AlphaFoldDB" id="A0A9Q0KHP1"/>
<reference evidence="2" key="1">
    <citation type="journal article" date="2023" name="Plant J.">
        <title>The genome of the king protea, Protea cynaroides.</title>
        <authorList>
            <person name="Chang J."/>
            <person name="Duong T.A."/>
            <person name="Schoeman C."/>
            <person name="Ma X."/>
            <person name="Roodt D."/>
            <person name="Barker N."/>
            <person name="Li Z."/>
            <person name="Van de Peer Y."/>
            <person name="Mizrachi E."/>
        </authorList>
    </citation>
    <scope>NUCLEOTIDE SEQUENCE</scope>
    <source>
        <tissue evidence="2">Young leaves</tissue>
    </source>
</reference>
<proteinExistence type="predicted"/>